<dbReference type="OMA" id="DKQMRVN"/>
<dbReference type="SUPFAM" id="SSF54211">
    <property type="entry name" value="Ribosomal protein S5 domain 2-like"/>
    <property type="match status" value="1"/>
</dbReference>
<sequence>MNIQQDIHQLREFLSVYNILTEKCFGSCIREYNTPNLTSAEDSCVSRCIDKQMRVNRRLMLVFAEQAPKILFKQGEATPTEAIKASTKAAKEAEKLAKQQAEKAAKEPEIATRKVRLIWSKEEQSMTRFAGVERRQRIRADRKSMEIERLIEKAFEGAVLTHLYPMSQIDIYCQIIQGIVAAATCSIVDGQPVVDVNQREETDILPRLTLATLRGEDEVVLVELQNRVHIDHLPALMAAAKDTCKGVHECICAAVVDQLQNGAILLK</sequence>
<dbReference type="InterPro" id="IPR050673">
    <property type="entry name" value="Mito_inner_translocase_sub"/>
</dbReference>
<dbReference type="GO" id="GO:0005739">
    <property type="term" value="C:mitochondrion"/>
    <property type="evidence" value="ECO:0007669"/>
    <property type="project" value="UniProtKB-SubCell"/>
</dbReference>
<dbReference type="PANTHER" id="PTHR13172">
    <property type="entry name" value="MITOCHONDRIAL IMPORT INNER MEMBRANE TRANSLOCASE SUBUNIT TIM9B"/>
    <property type="match status" value="1"/>
</dbReference>
<dbReference type="SUPFAM" id="SSF144122">
    <property type="entry name" value="Tim10-like"/>
    <property type="match status" value="1"/>
</dbReference>
<keyword evidence="2" id="KW-0813">Transport</keyword>
<dbReference type="Pfam" id="PF02953">
    <property type="entry name" value="zf-Tim10_DDP"/>
    <property type="match status" value="1"/>
</dbReference>
<dbReference type="EMBL" id="UYSL01021010">
    <property type="protein sequence ID" value="VDL76923.1"/>
    <property type="molecule type" value="Genomic_DNA"/>
</dbReference>
<organism evidence="13">
    <name type="scientific">Nippostrongylus brasiliensis</name>
    <name type="common">Rat hookworm</name>
    <dbReference type="NCBI Taxonomy" id="27835"/>
    <lineage>
        <taxon>Eukaryota</taxon>
        <taxon>Metazoa</taxon>
        <taxon>Ecdysozoa</taxon>
        <taxon>Nematoda</taxon>
        <taxon>Chromadorea</taxon>
        <taxon>Rhabditida</taxon>
        <taxon>Rhabditina</taxon>
        <taxon>Rhabditomorpha</taxon>
        <taxon>Strongyloidea</taxon>
        <taxon>Heligmosomidae</taxon>
        <taxon>Nippostrongylus</taxon>
    </lineage>
</organism>
<evidence type="ECO:0000313" key="13">
    <source>
        <dbReference type="WBParaSite" id="NBR_0001333301-mRNA-1"/>
    </source>
</evidence>
<dbReference type="InterPro" id="IPR001247">
    <property type="entry name" value="ExoRNase_PH_dom1"/>
</dbReference>
<evidence type="ECO:0000313" key="11">
    <source>
        <dbReference type="EMBL" id="VDL76923.1"/>
    </source>
</evidence>
<evidence type="ECO:0000256" key="4">
    <source>
        <dbReference type="ARBA" id="ARBA00022833"/>
    </source>
</evidence>
<feature type="domain" description="Exoribonuclease phosphorolytic" evidence="9">
    <location>
        <begin position="125"/>
        <end position="178"/>
    </location>
</feature>
<dbReference type="AlphaFoldDB" id="A0A0N4YAC6"/>
<dbReference type="InterPro" id="IPR035427">
    <property type="entry name" value="Tim10-like_dom_sf"/>
</dbReference>
<evidence type="ECO:0000256" key="6">
    <source>
        <dbReference type="ARBA" id="ARBA00023010"/>
    </source>
</evidence>
<keyword evidence="5" id="KW-0653">Protein transport</keyword>
<evidence type="ECO:0000256" key="2">
    <source>
        <dbReference type="ARBA" id="ARBA00022448"/>
    </source>
</evidence>
<evidence type="ECO:0000256" key="5">
    <source>
        <dbReference type="ARBA" id="ARBA00022927"/>
    </source>
</evidence>
<dbReference type="STRING" id="27835.A0A0N4YAC6"/>
<evidence type="ECO:0000256" key="8">
    <source>
        <dbReference type="ARBA" id="ARBA00023157"/>
    </source>
</evidence>
<dbReference type="Pfam" id="PF01138">
    <property type="entry name" value="RNase_PH"/>
    <property type="match status" value="1"/>
</dbReference>
<dbReference type="InterPro" id="IPR036345">
    <property type="entry name" value="ExoRNase_PH_dom2_sf"/>
</dbReference>
<evidence type="ECO:0000259" key="10">
    <source>
        <dbReference type="Pfam" id="PF02953"/>
    </source>
</evidence>
<keyword evidence="3" id="KW-0479">Metal-binding</keyword>
<gene>
    <name evidence="11" type="ORF">NBR_LOCUS13334</name>
</gene>
<evidence type="ECO:0000256" key="1">
    <source>
        <dbReference type="ARBA" id="ARBA00004173"/>
    </source>
</evidence>
<name>A0A0N4YAC6_NIPBR</name>
<evidence type="ECO:0000259" key="9">
    <source>
        <dbReference type="Pfam" id="PF01138"/>
    </source>
</evidence>
<evidence type="ECO:0000256" key="7">
    <source>
        <dbReference type="ARBA" id="ARBA00023128"/>
    </source>
</evidence>
<evidence type="ECO:0000256" key="3">
    <source>
        <dbReference type="ARBA" id="ARBA00022723"/>
    </source>
</evidence>
<dbReference type="InterPro" id="IPR020568">
    <property type="entry name" value="Ribosomal_Su5_D2-typ_SF"/>
</dbReference>
<dbReference type="InterPro" id="IPR027408">
    <property type="entry name" value="PNPase/RNase_PH_dom_sf"/>
</dbReference>
<keyword evidence="6" id="KW-0811">Translocation</keyword>
<reference evidence="11 12" key="2">
    <citation type="submission" date="2018-11" db="EMBL/GenBank/DDBJ databases">
        <authorList>
            <consortium name="Pathogen Informatics"/>
        </authorList>
    </citation>
    <scope>NUCLEOTIDE SEQUENCE [LARGE SCALE GENOMIC DNA]</scope>
</reference>
<keyword evidence="12" id="KW-1185">Reference proteome</keyword>
<dbReference type="WBParaSite" id="NBR_0001333301-mRNA-1">
    <property type="protein sequence ID" value="NBR_0001333301-mRNA-1"/>
    <property type="gene ID" value="NBR_0001333301"/>
</dbReference>
<feature type="domain" description="Tim10-like" evidence="10">
    <location>
        <begin position="5"/>
        <end position="64"/>
    </location>
</feature>
<proteinExistence type="predicted"/>
<dbReference type="InterPro" id="IPR004217">
    <property type="entry name" value="Tim10-like"/>
</dbReference>
<keyword evidence="7" id="KW-0496">Mitochondrion</keyword>
<dbReference type="Gene3D" id="1.10.287.810">
    <property type="entry name" value="Mitochondrial import inner membrane translocase subunit tim13 like domains"/>
    <property type="match status" value="1"/>
</dbReference>
<dbReference type="GO" id="GO:0015031">
    <property type="term" value="P:protein transport"/>
    <property type="evidence" value="ECO:0007669"/>
    <property type="project" value="UniProtKB-KW"/>
</dbReference>
<dbReference type="GO" id="GO:0046872">
    <property type="term" value="F:metal ion binding"/>
    <property type="evidence" value="ECO:0007669"/>
    <property type="project" value="UniProtKB-KW"/>
</dbReference>
<evidence type="ECO:0000313" key="12">
    <source>
        <dbReference type="Proteomes" id="UP000271162"/>
    </source>
</evidence>
<dbReference type="Gene3D" id="3.30.230.70">
    <property type="entry name" value="GHMP Kinase, N-terminal domain"/>
    <property type="match status" value="2"/>
</dbReference>
<dbReference type="Proteomes" id="UP000271162">
    <property type="component" value="Unassembled WGS sequence"/>
</dbReference>
<reference evidence="13" key="1">
    <citation type="submission" date="2017-02" db="UniProtKB">
        <authorList>
            <consortium name="WormBaseParasite"/>
        </authorList>
    </citation>
    <scope>IDENTIFICATION</scope>
</reference>
<comment type="subcellular location">
    <subcellularLocation>
        <location evidence="1">Mitochondrion</location>
    </subcellularLocation>
</comment>
<dbReference type="SUPFAM" id="SSF55666">
    <property type="entry name" value="Ribonuclease PH domain 2-like"/>
    <property type="match status" value="1"/>
</dbReference>
<protein>
    <submittedName>
        <fullName evidence="13">Putative exosome complex component RRP41 (inferred by orthology to a C. elegans protein)</fullName>
    </submittedName>
</protein>
<accession>A0A0N4YAC6</accession>
<keyword evidence="4" id="KW-0862">Zinc</keyword>
<keyword evidence="8" id="KW-1015">Disulfide bond</keyword>